<evidence type="ECO:0000313" key="3">
    <source>
        <dbReference type="Proteomes" id="UP001177003"/>
    </source>
</evidence>
<reference evidence="2" key="1">
    <citation type="submission" date="2023-04" db="EMBL/GenBank/DDBJ databases">
        <authorList>
            <person name="Vijverberg K."/>
            <person name="Xiong W."/>
            <person name="Schranz E."/>
        </authorList>
    </citation>
    <scope>NUCLEOTIDE SEQUENCE</scope>
</reference>
<evidence type="ECO:0000256" key="1">
    <source>
        <dbReference type="SAM" id="MobiDB-lite"/>
    </source>
</evidence>
<protein>
    <submittedName>
        <fullName evidence="2">Uncharacterized protein</fullName>
    </submittedName>
</protein>
<feature type="compositionally biased region" description="Basic and acidic residues" evidence="1">
    <location>
        <begin position="50"/>
        <end position="64"/>
    </location>
</feature>
<evidence type="ECO:0000313" key="2">
    <source>
        <dbReference type="EMBL" id="CAI9303316.1"/>
    </source>
</evidence>
<proteinExistence type="predicted"/>
<feature type="region of interest" description="Disordered" evidence="1">
    <location>
        <begin position="1"/>
        <end position="34"/>
    </location>
</feature>
<feature type="region of interest" description="Disordered" evidence="1">
    <location>
        <begin position="50"/>
        <end position="96"/>
    </location>
</feature>
<dbReference type="EMBL" id="OX465085">
    <property type="protein sequence ID" value="CAI9303316.1"/>
    <property type="molecule type" value="Genomic_DNA"/>
</dbReference>
<dbReference type="AlphaFoldDB" id="A0AA36A3U8"/>
<gene>
    <name evidence="2" type="ORF">LSALG_LOCUS41764</name>
</gene>
<dbReference type="Proteomes" id="UP001177003">
    <property type="component" value="Chromosome 9"/>
</dbReference>
<name>A0AA36A3U8_LACSI</name>
<accession>A0AA36A3U8</accession>
<sequence>MPSQRGTWDPNHIFTSVKDETKPPGMKELSSKNNKYRGGVLLHLTHKFSYRREPTRASDERNDTPNDSVKNKIAGVHKSAGGILTRPRIGASHGRSLRWVQKKGKCKWL</sequence>
<organism evidence="2 3">
    <name type="scientific">Lactuca saligna</name>
    <name type="common">Willowleaf lettuce</name>
    <dbReference type="NCBI Taxonomy" id="75948"/>
    <lineage>
        <taxon>Eukaryota</taxon>
        <taxon>Viridiplantae</taxon>
        <taxon>Streptophyta</taxon>
        <taxon>Embryophyta</taxon>
        <taxon>Tracheophyta</taxon>
        <taxon>Spermatophyta</taxon>
        <taxon>Magnoliopsida</taxon>
        <taxon>eudicotyledons</taxon>
        <taxon>Gunneridae</taxon>
        <taxon>Pentapetalae</taxon>
        <taxon>asterids</taxon>
        <taxon>campanulids</taxon>
        <taxon>Asterales</taxon>
        <taxon>Asteraceae</taxon>
        <taxon>Cichorioideae</taxon>
        <taxon>Cichorieae</taxon>
        <taxon>Lactucinae</taxon>
        <taxon>Lactuca</taxon>
    </lineage>
</organism>
<keyword evidence="3" id="KW-1185">Reference proteome</keyword>